<reference evidence="9 10" key="1">
    <citation type="journal article" date="2016" name="Nat. Commun.">
        <title>Thousands of microbial genomes shed light on interconnected biogeochemical processes in an aquifer system.</title>
        <authorList>
            <person name="Anantharaman K."/>
            <person name="Brown C.T."/>
            <person name="Hug L.A."/>
            <person name="Sharon I."/>
            <person name="Castelle C.J."/>
            <person name="Probst A.J."/>
            <person name="Thomas B.C."/>
            <person name="Singh A."/>
            <person name="Wilkins M.J."/>
            <person name="Karaoz U."/>
            <person name="Brodie E.L."/>
            <person name="Williams K.H."/>
            <person name="Hubbard S.S."/>
            <person name="Banfield J.F."/>
        </authorList>
    </citation>
    <scope>NUCLEOTIDE SEQUENCE [LARGE SCALE GENOMIC DNA]</scope>
</reference>
<proteinExistence type="inferred from homology"/>
<organism evidence="9 10">
    <name type="scientific">Candidatus Roizmanbacteria bacterium RIFCSPLOWO2_01_FULL_38_12</name>
    <dbReference type="NCBI Taxonomy" id="1802061"/>
    <lineage>
        <taxon>Bacteria</taxon>
        <taxon>Candidatus Roizmaniibacteriota</taxon>
    </lineage>
</organism>
<evidence type="ECO:0000256" key="3">
    <source>
        <dbReference type="ARBA" id="ARBA00022475"/>
    </source>
</evidence>
<dbReference type="InterPro" id="IPR002656">
    <property type="entry name" value="Acyl_transf_3_dom"/>
</dbReference>
<feature type="transmembrane region" description="Helical" evidence="7">
    <location>
        <begin position="142"/>
        <end position="163"/>
    </location>
</feature>
<keyword evidence="4 7" id="KW-0812">Transmembrane</keyword>
<feature type="domain" description="Acyltransferase 3" evidence="8">
    <location>
        <begin position="7"/>
        <end position="307"/>
    </location>
</feature>
<accession>A0A1F7IVE5</accession>
<evidence type="ECO:0000256" key="5">
    <source>
        <dbReference type="ARBA" id="ARBA00022989"/>
    </source>
</evidence>
<keyword evidence="6 7" id="KW-0472">Membrane</keyword>
<feature type="transmembrane region" description="Helical" evidence="7">
    <location>
        <begin position="268"/>
        <end position="289"/>
    </location>
</feature>
<evidence type="ECO:0000256" key="6">
    <source>
        <dbReference type="ARBA" id="ARBA00023136"/>
    </source>
</evidence>
<dbReference type="AlphaFoldDB" id="A0A1F7IVE5"/>
<evidence type="ECO:0000256" key="1">
    <source>
        <dbReference type="ARBA" id="ARBA00004651"/>
    </source>
</evidence>
<gene>
    <name evidence="9" type="ORF">A3A93_06015</name>
</gene>
<dbReference type="GO" id="GO:0009246">
    <property type="term" value="P:enterobacterial common antigen biosynthetic process"/>
    <property type="evidence" value="ECO:0007669"/>
    <property type="project" value="TreeGrafter"/>
</dbReference>
<feature type="transmembrane region" description="Helical" evidence="7">
    <location>
        <begin position="194"/>
        <end position="214"/>
    </location>
</feature>
<evidence type="ECO:0000259" key="8">
    <source>
        <dbReference type="Pfam" id="PF01757"/>
    </source>
</evidence>
<feature type="transmembrane region" description="Helical" evidence="7">
    <location>
        <begin position="35"/>
        <end position="57"/>
    </location>
</feature>
<comment type="caution">
    <text evidence="9">The sequence shown here is derived from an EMBL/GenBank/DDBJ whole genome shotgun (WGS) entry which is preliminary data.</text>
</comment>
<comment type="similarity">
    <text evidence="2">Belongs to the acyltransferase 3 family.</text>
</comment>
<dbReference type="GO" id="GO:0005886">
    <property type="term" value="C:plasma membrane"/>
    <property type="evidence" value="ECO:0007669"/>
    <property type="project" value="UniProtKB-SubCell"/>
</dbReference>
<dbReference type="PANTHER" id="PTHR40074:SF2">
    <property type="entry name" value="O-ACETYLTRANSFERASE WECH"/>
    <property type="match status" value="1"/>
</dbReference>
<dbReference type="GO" id="GO:0016413">
    <property type="term" value="F:O-acetyltransferase activity"/>
    <property type="evidence" value="ECO:0007669"/>
    <property type="project" value="TreeGrafter"/>
</dbReference>
<feature type="transmembrane region" description="Helical" evidence="7">
    <location>
        <begin position="230"/>
        <end position="247"/>
    </location>
</feature>
<feature type="transmembrane region" description="Helical" evidence="7">
    <location>
        <begin position="169"/>
        <end position="187"/>
    </location>
</feature>
<evidence type="ECO:0000256" key="2">
    <source>
        <dbReference type="ARBA" id="ARBA00007400"/>
    </source>
</evidence>
<name>A0A1F7IVE5_9BACT</name>
<protein>
    <recommendedName>
        <fullName evidence="8">Acyltransferase 3 domain-containing protein</fullName>
    </recommendedName>
</protein>
<comment type="subcellular location">
    <subcellularLocation>
        <location evidence="1">Cell membrane</location>
        <topology evidence="1">Multi-pass membrane protein</topology>
    </subcellularLocation>
</comment>
<evidence type="ECO:0000313" key="10">
    <source>
        <dbReference type="Proteomes" id="UP000177141"/>
    </source>
</evidence>
<sequence>MTERNTTIDFLRGFAMLVMVVIHVSAFYLSDKTTYLIWDYAHFVVPIFTFCSAYLYFEKKSDAPFNFSYIFKRIKRLLVPYYIYLLVYFLYLLIFKNQPLNFTSVLKQVLLFGGRDLNWLVVLFLYYLLLLPFIRFLSRKSIYLWIFTSISFLSTVLLLFIKFPFHFRLIMWLPWSAVLLFTYFLVTLKNKMRFLTISAISWILIYFIGIYLLLGQDKTLVFTENKYPPNIYYLAYGMFWITVLYVFHNLLSKFIKPMQPFFDFMSRYSYSLFFIHFFYLSVVIGTFNYKAIPWWLLSIVLLIVSLITQLGINYLLKFKKPTFAQR</sequence>
<keyword evidence="3" id="KW-1003">Cell membrane</keyword>
<dbReference type="Pfam" id="PF01757">
    <property type="entry name" value="Acyl_transf_3"/>
    <property type="match status" value="1"/>
</dbReference>
<feature type="transmembrane region" description="Helical" evidence="7">
    <location>
        <begin position="78"/>
        <end position="97"/>
    </location>
</feature>
<feature type="transmembrane region" description="Helical" evidence="7">
    <location>
        <begin position="12"/>
        <end position="29"/>
    </location>
</feature>
<dbReference type="PANTHER" id="PTHR40074">
    <property type="entry name" value="O-ACETYLTRANSFERASE WECH"/>
    <property type="match status" value="1"/>
</dbReference>
<dbReference type="Proteomes" id="UP000177141">
    <property type="component" value="Unassembled WGS sequence"/>
</dbReference>
<evidence type="ECO:0000256" key="4">
    <source>
        <dbReference type="ARBA" id="ARBA00022692"/>
    </source>
</evidence>
<keyword evidence="5 7" id="KW-1133">Transmembrane helix</keyword>
<feature type="transmembrane region" description="Helical" evidence="7">
    <location>
        <begin position="295"/>
        <end position="316"/>
    </location>
</feature>
<dbReference type="EMBL" id="MGAL01000034">
    <property type="protein sequence ID" value="OGK47313.1"/>
    <property type="molecule type" value="Genomic_DNA"/>
</dbReference>
<evidence type="ECO:0000313" key="9">
    <source>
        <dbReference type="EMBL" id="OGK47313.1"/>
    </source>
</evidence>
<evidence type="ECO:0000256" key="7">
    <source>
        <dbReference type="SAM" id="Phobius"/>
    </source>
</evidence>
<feature type="transmembrane region" description="Helical" evidence="7">
    <location>
        <begin position="117"/>
        <end position="137"/>
    </location>
</feature>